<evidence type="ECO:0000313" key="2">
    <source>
        <dbReference type="EMBL" id="QDU34995.1"/>
    </source>
</evidence>
<protein>
    <submittedName>
        <fullName evidence="2">Uncharacterized protein</fullName>
    </submittedName>
</protein>
<dbReference type="RefSeq" id="WP_145079654.1">
    <property type="nucleotide sequence ID" value="NZ_CP036425.1"/>
</dbReference>
<keyword evidence="1" id="KW-0472">Membrane</keyword>
<evidence type="ECO:0000256" key="1">
    <source>
        <dbReference type="SAM" id="Phobius"/>
    </source>
</evidence>
<reference evidence="2 3" key="1">
    <citation type="submission" date="2019-02" db="EMBL/GenBank/DDBJ databases">
        <title>Deep-cultivation of Planctomycetes and their phenomic and genomic characterization uncovers novel biology.</title>
        <authorList>
            <person name="Wiegand S."/>
            <person name="Jogler M."/>
            <person name="Boedeker C."/>
            <person name="Pinto D."/>
            <person name="Vollmers J."/>
            <person name="Rivas-Marin E."/>
            <person name="Kohn T."/>
            <person name="Peeters S.H."/>
            <person name="Heuer A."/>
            <person name="Rast P."/>
            <person name="Oberbeckmann S."/>
            <person name="Bunk B."/>
            <person name="Jeske O."/>
            <person name="Meyerdierks A."/>
            <person name="Storesund J.E."/>
            <person name="Kallscheuer N."/>
            <person name="Luecker S."/>
            <person name="Lage O.M."/>
            <person name="Pohl T."/>
            <person name="Merkel B.J."/>
            <person name="Hornburger P."/>
            <person name="Mueller R.-W."/>
            <person name="Bruemmer F."/>
            <person name="Labrenz M."/>
            <person name="Spormann A.M."/>
            <person name="Op den Camp H."/>
            <person name="Overmann J."/>
            <person name="Amann R."/>
            <person name="Jetten M.S.M."/>
            <person name="Mascher T."/>
            <person name="Medema M.H."/>
            <person name="Devos D.P."/>
            <person name="Kaster A.-K."/>
            <person name="Ovreas L."/>
            <person name="Rohde M."/>
            <person name="Galperin M.Y."/>
            <person name="Jogler C."/>
        </authorList>
    </citation>
    <scope>NUCLEOTIDE SEQUENCE [LARGE SCALE GENOMIC DNA]</scope>
    <source>
        <strain evidence="2 3">KS4</strain>
    </source>
</reference>
<dbReference type="KEGG" id="pcor:KS4_30720"/>
<dbReference type="EMBL" id="CP036425">
    <property type="protein sequence ID" value="QDU34995.1"/>
    <property type="molecule type" value="Genomic_DNA"/>
</dbReference>
<dbReference type="Proteomes" id="UP000317369">
    <property type="component" value="Chromosome"/>
</dbReference>
<gene>
    <name evidence="2" type="ORF">KS4_30720</name>
</gene>
<keyword evidence="1" id="KW-0812">Transmembrane</keyword>
<keyword evidence="1" id="KW-1133">Transmembrane helix</keyword>
<organism evidence="2 3">
    <name type="scientific">Poriferisphaera corsica</name>
    <dbReference type="NCBI Taxonomy" id="2528020"/>
    <lineage>
        <taxon>Bacteria</taxon>
        <taxon>Pseudomonadati</taxon>
        <taxon>Planctomycetota</taxon>
        <taxon>Phycisphaerae</taxon>
        <taxon>Phycisphaerales</taxon>
        <taxon>Phycisphaeraceae</taxon>
        <taxon>Poriferisphaera</taxon>
    </lineage>
</organism>
<evidence type="ECO:0000313" key="3">
    <source>
        <dbReference type="Proteomes" id="UP000317369"/>
    </source>
</evidence>
<keyword evidence="3" id="KW-1185">Reference proteome</keyword>
<proteinExistence type="predicted"/>
<feature type="transmembrane region" description="Helical" evidence="1">
    <location>
        <begin position="37"/>
        <end position="59"/>
    </location>
</feature>
<accession>A0A517YXP3</accession>
<sequence>MSKTSRLVTVEDDQREPFPKYRDLWIYRMTTKRKQTLAILLAGPLLVAIYLLVWFGLYVRAEMAFNNMPMYRSGDEINAYYDMHGDVDLGRVFGEKLGKLKLPQEMTEKISIFNRKAEYPFDVPLYVRGGVKPIGEVESIGEVEAMPGDVRAAAEGLLKVNGEVLDYLDQLPDDVGAARFPSDFNEVLGPLMPHLRRMRSLTRLIKVRIVLNYHDEDHETIFQDLKNLVKLSRMLEAEPHQISQLVRVSINAKGTYPMISVTMGHEILDQSQLEKLLQMIRNEGFDLNLMMTDAILSDAFTMMQLFDELGEVQEYVLPEGYLFHGFDPVPFWQYTHVKQIDRYKTVQLYAGLLDETQNQTYQYSKMEDQFLDSLGDLELVLRSTSLAGPAYRTLCKAEQGREGMLKSLKDNIYYFKHGKYPEDEMEGRENSPKHLE</sequence>
<name>A0A517YXP3_9BACT</name>
<dbReference type="AlphaFoldDB" id="A0A517YXP3"/>